<sequence length="51" mass="5695">MKPAFIAKQLGHSIQILLTRYACWLYGASDWAEMEKSAFAPKSAPSVTEHL</sequence>
<keyword evidence="2" id="KW-1185">Reference proteome</keyword>
<organism evidence="1 2">
    <name type="scientific">Aquipseudomonas ullengensis</name>
    <dbReference type="NCBI Taxonomy" id="2759166"/>
    <lineage>
        <taxon>Bacteria</taxon>
        <taxon>Pseudomonadati</taxon>
        <taxon>Pseudomonadota</taxon>
        <taxon>Gammaproteobacteria</taxon>
        <taxon>Pseudomonadales</taxon>
        <taxon>Pseudomonadaceae</taxon>
        <taxon>Aquipseudomonas</taxon>
    </lineage>
</organism>
<dbReference type="AlphaFoldDB" id="A0A7W4QB02"/>
<gene>
    <name evidence="1" type="ORF">H3H51_14305</name>
</gene>
<proteinExistence type="predicted"/>
<dbReference type="EMBL" id="JACJUD010000004">
    <property type="protein sequence ID" value="MBB2496199.1"/>
    <property type="molecule type" value="Genomic_DNA"/>
</dbReference>
<protein>
    <submittedName>
        <fullName evidence="1">Integrase</fullName>
    </submittedName>
</protein>
<evidence type="ECO:0000313" key="1">
    <source>
        <dbReference type="EMBL" id="MBB2496199.1"/>
    </source>
</evidence>
<comment type="caution">
    <text evidence="1">The sequence shown here is derived from an EMBL/GenBank/DDBJ whole genome shotgun (WGS) entry which is preliminary data.</text>
</comment>
<name>A0A7W4QB02_9GAMM</name>
<evidence type="ECO:0000313" key="2">
    <source>
        <dbReference type="Proteomes" id="UP000542720"/>
    </source>
</evidence>
<dbReference type="RefSeq" id="WP_183089724.1">
    <property type="nucleotide sequence ID" value="NZ_JACJUD010000004.1"/>
</dbReference>
<reference evidence="1 2" key="1">
    <citation type="submission" date="2020-08" db="EMBL/GenBank/DDBJ databases">
        <authorList>
            <person name="Kim C.M."/>
        </authorList>
    </citation>
    <scope>NUCLEOTIDE SEQUENCE [LARGE SCALE GENOMIC DNA]</scope>
    <source>
        <strain evidence="1 2">UL070</strain>
    </source>
</reference>
<dbReference type="Proteomes" id="UP000542720">
    <property type="component" value="Unassembled WGS sequence"/>
</dbReference>
<accession>A0A7W4QB02</accession>